<name>A0A410P516_VELA1</name>
<dbReference type="KEGG" id="vai:BU251_05430"/>
<dbReference type="Pfam" id="PF02620">
    <property type="entry name" value="YceD"/>
    <property type="match status" value="1"/>
</dbReference>
<dbReference type="PANTHER" id="PTHR34374:SF1">
    <property type="entry name" value="LARGE RIBOSOMAL RNA SUBUNIT ACCUMULATION PROTEIN YCED HOMOLOG 1, CHLOROPLASTIC"/>
    <property type="match status" value="1"/>
</dbReference>
<accession>A0A410P516</accession>
<evidence type="ECO:0000313" key="1">
    <source>
        <dbReference type="EMBL" id="QAT17212.1"/>
    </source>
</evidence>
<dbReference type="OrthoDB" id="9790372at2"/>
<keyword evidence="2" id="KW-1185">Reference proteome</keyword>
<sequence>MMRIDLARLSEERPMLLSVSWDAKGRELDAPGIRFEEPVKIAVSAKRDSGLAVAQVDVRSKATMTCARCLCDFAVKIERSFKLAYALDISEPVVELDDDIRQELILTYPQKVLCREDCRGICPRCGVDLNKERCKCQ</sequence>
<dbReference type="RefSeq" id="WP_128699941.1">
    <property type="nucleotide sequence ID" value="NZ_CP019384.1"/>
</dbReference>
<reference evidence="1 2" key="1">
    <citation type="submission" date="2017-01" db="EMBL/GenBank/DDBJ databases">
        <title>First insights into the biology of 'candidatus Vampirococcus archaeovorus'.</title>
        <authorList>
            <person name="Kizina J."/>
            <person name="Jordan S."/>
            <person name="Stueber K."/>
            <person name="Reinhardt R."/>
            <person name="Harder J."/>
        </authorList>
    </citation>
    <scope>NUCLEOTIDE SEQUENCE [LARGE SCALE GENOMIC DNA]</scope>
    <source>
        <strain evidence="1 2">LiM</strain>
    </source>
</reference>
<evidence type="ECO:0000313" key="2">
    <source>
        <dbReference type="Proteomes" id="UP000287243"/>
    </source>
</evidence>
<proteinExistence type="predicted"/>
<organism evidence="1 2">
    <name type="scientific">Velamenicoccus archaeovorus</name>
    <dbReference type="NCBI Taxonomy" id="1930593"/>
    <lineage>
        <taxon>Bacteria</taxon>
        <taxon>Pseudomonadati</taxon>
        <taxon>Candidatus Omnitrophota</taxon>
        <taxon>Candidatus Velamenicoccus</taxon>
    </lineage>
</organism>
<dbReference type="Proteomes" id="UP000287243">
    <property type="component" value="Chromosome"/>
</dbReference>
<evidence type="ECO:0008006" key="3">
    <source>
        <dbReference type="Google" id="ProtNLM"/>
    </source>
</evidence>
<dbReference type="EMBL" id="CP019384">
    <property type="protein sequence ID" value="QAT17212.1"/>
    <property type="molecule type" value="Genomic_DNA"/>
</dbReference>
<protein>
    <recommendedName>
        <fullName evidence="3">DUF177 domain-containing protein</fullName>
    </recommendedName>
</protein>
<dbReference type="InterPro" id="IPR003772">
    <property type="entry name" value="YceD"/>
</dbReference>
<gene>
    <name evidence="1" type="ORF">BU251_05430</name>
</gene>
<dbReference type="PANTHER" id="PTHR34374">
    <property type="entry name" value="LARGE RIBOSOMAL RNA SUBUNIT ACCUMULATION PROTEIN YCED HOMOLOG 1, CHLOROPLASTIC"/>
    <property type="match status" value="1"/>
</dbReference>
<dbReference type="AlphaFoldDB" id="A0A410P516"/>